<evidence type="ECO:0000256" key="3">
    <source>
        <dbReference type="ARBA" id="ARBA00023163"/>
    </source>
</evidence>
<dbReference type="PANTHER" id="PTHR47573:SF1">
    <property type="entry name" value="PROTEIN AF-9 HOMOLOG"/>
    <property type="match status" value="1"/>
</dbReference>
<dbReference type="InterPro" id="IPR055129">
    <property type="entry name" value="YEATS_dom"/>
</dbReference>
<evidence type="ECO:0000313" key="10">
    <source>
        <dbReference type="RefSeq" id="XP_033538282.1"/>
    </source>
</evidence>
<evidence type="ECO:0000313" key="8">
    <source>
        <dbReference type="EMBL" id="KAF1816651.1"/>
    </source>
</evidence>
<protein>
    <recommendedName>
        <fullName evidence="1">Protein AF-9 homolog</fullName>
    </recommendedName>
</protein>
<reference evidence="8 10" key="1">
    <citation type="submission" date="2020-01" db="EMBL/GenBank/DDBJ databases">
        <authorList>
            <consortium name="DOE Joint Genome Institute"/>
            <person name="Haridas S."/>
            <person name="Albert R."/>
            <person name="Binder M."/>
            <person name="Bloem J."/>
            <person name="Labutti K."/>
            <person name="Salamov A."/>
            <person name="Andreopoulos B."/>
            <person name="Baker S.E."/>
            <person name="Barry K."/>
            <person name="Bills G."/>
            <person name="Bluhm B.H."/>
            <person name="Cannon C."/>
            <person name="Castanera R."/>
            <person name="Culley D.E."/>
            <person name="Daum C."/>
            <person name="Ezra D."/>
            <person name="Gonzalez J.B."/>
            <person name="Henrissat B."/>
            <person name="Kuo A."/>
            <person name="Liang C."/>
            <person name="Lipzen A."/>
            <person name="Lutzoni F."/>
            <person name="Magnuson J."/>
            <person name="Mondo S."/>
            <person name="Nolan M."/>
            <person name="Ohm R."/>
            <person name="Pangilinan J."/>
            <person name="Park H.-J."/>
            <person name="Ramirez L."/>
            <person name="Alfaro M."/>
            <person name="Sun H."/>
            <person name="Tritt A."/>
            <person name="Yoshinaga Y."/>
            <person name="Zwiers L.-H."/>
            <person name="Turgeon B.G."/>
            <person name="Goodwin S.B."/>
            <person name="Spatafora J.W."/>
            <person name="Crous P.W."/>
            <person name="Grigoriev I.V."/>
        </authorList>
    </citation>
    <scope>NUCLEOTIDE SEQUENCE</scope>
    <source>
        <strain evidence="8 10">CBS 781.70</strain>
    </source>
</reference>
<dbReference type="InterPro" id="IPR038704">
    <property type="entry name" value="YEAST_sf"/>
</dbReference>
<feature type="domain" description="YEATS" evidence="7">
    <location>
        <begin position="1"/>
        <end position="154"/>
    </location>
</feature>
<keyword evidence="2" id="KW-0805">Transcription regulation</keyword>
<keyword evidence="3" id="KW-0804">Transcription</keyword>
<accession>A0A6G1GFF9</accession>
<dbReference type="GO" id="GO:0006355">
    <property type="term" value="P:regulation of DNA-templated transcription"/>
    <property type="evidence" value="ECO:0007669"/>
    <property type="project" value="InterPro"/>
</dbReference>
<evidence type="ECO:0000256" key="4">
    <source>
        <dbReference type="ARBA" id="ARBA00023242"/>
    </source>
</evidence>
<dbReference type="OrthoDB" id="16041at2759"/>
<name>A0A6G1GFF9_9PEZI</name>
<keyword evidence="6" id="KW-0175">Coiled coil</keyword>
<reference evidence="10" key="3">
    <citation type="submission" date="2025-04" db="UniProtKB">
        <authorList>
            <consortium name="RefSeq"/>
        </authorList>
    </citation>
    <scope>IDENTIFICATION</scope>
    <source>
        <strain evidence="10">CBS 781.70</strain>
    </source>
</reference>
<dbReference type="PROSITE" id="PS51037">
    <property type="entry name" value="YEATS"/>
    <property type="match status" value="1"/>
</dbReference>
<reference evidence="10" key="2">
    <citation type="submission" date="2020-04" db="EMBL/GenBank/DDBJ databases">
        <authorList>
            <consortium name="NCBI Genome Project"/>
        </authorList>
    </citation>
    <scope>NUCLEOTIDE SEQUENCE</scope>
    <source>
        <strain evidence="10">CBS 781.70</strain>
    </source>
</reference>
<comment type="subcellular location">
    <subcellularLocation>
        <location evidence="5">Nucleus</location>
    </subcellularLocation>
</comment>
<proteinExistence type="predicted"/>
<sequence>MAGPPNRRVKVFIGSEAWPLTPENRPPGIPEDHTTGWKVYVRNLEGGPNINVWLKKVQFKLFHTYTPALRTAEQEPFEVTETGWGGFQVDIRLHFQPVTSEKAQWRFHYLQLEPYGSDADKAQQKARGRVVSESVEILEFNEPSEPLWEALTSDSQWDYLNPAKGGGKGKAKGRGQMSVANMPVIGLGTSELADKSTPSNPYSKEMEDKYIRSFETAGAEVERLLQEENERLKKNEERIQELTESGDFVPSKKK</sequence>
<dbReference type="GO" id="GO:0005634">
    <property type="term" value="C:nucleus"/>
    <property type="evidence" value="ECO:0007669"/>
    <property type="project" value="UniProtKB-SubCell"/>
</dbReference>
<keyword evidence="4 5" id="KW-0539">Nucleus</keyword>
<dbReference type="Gene3D" id="2.60.40.1970">
    <property type="entry name" value="YEATS domain"/>
    <property type="match status" value="1"/>
</dbReference>
<dbReference type="RefSeq" id="XP_033538282.1">
    <property type="nucleotide sequence ID" value="XM_033680543.1"/>
</dbReference>
<feature type="coiled-coil region" evidence="6">
    <location>
        <begin position="218"/>
        <end position="245"/>
    </location>
</feature>
<dbReference type="Pfam" id="PF03366">
    <property type="entry name" value="YEATS"/>
    <property type="match status" value="1"/>
</dbReference>
<gene>
    <name evidence="8 10" type="ORF">P152DRAFT_464130</name>
</gene>
<evidence type="ECO:0000313" key="9">
    <source>
        <dbReference type="Proteomes" id="UP000504638"/>
    </source>
</evidence>
<evidence type="ECO:0000256" key="1">
    <source>
        <dbReference type="ARBA" id="ARBA00022408"/>
    </source>
</evidence>
<dbReference type="EMBL" id="ML975150">
    <property type="protein sequence ID" value="KAF1816651.1"/>
    <property type="molecule type" value="Genomic_DNA"/>
</dbReference>
<evidence type="ECO:0000256" key="2">
    <source>
        <dbReference type="ARBA" id="ARBA00023015"/>
    </source>
</evidence>
<dbReference type="PANTHER" id="PTHR47573">
    <property type="entry name" value="PROTEIN AF-9 HOMOLOG"/>
    <property type="match status" value="1"/>
</dbReference>
<dbReference type="Proteomes" id="UP000504638">
    <property type="component" value="Unplaced"/>
</dbReference>
<keyword evidence="9" id="KW-1185">Reference proteome</keyword>
<organism evidence="8">
    <name type="scientific">Eremomyces bilateralis CBS 781.70</name>
    <dbReference type="NCBI Taxonomy" id="1392243"/>
    <lineage>
        <taxon>Eukaryota</taxon>
        <taxon>Fungi</taxon>
        <taxon>Dikarya</taxon>
        <taxon>Ascomycota</taxon>
        <taxon>Pezizomycotina</taxon>
        <taxon>Dothideomycetes</taxon>
        <taxon>Dothideomycetes incertae sedis</taxon>
        <taxon>Eremomycetales</taxon>
        <taxon>Eremomycetaceae</taxon>
        <taxon>Eremomyces</taxon>
    </lineage>
</organism>
<dbReference type="GeneID" id="54421113"/>
<dbReference type="GO" id="GO:0000785">
    <property type="term" value="C:chromatin"/>
    <property type="evidence" value="ECO:0007669"/>
    <property type="project" value="UniProtKB-ARBA"/>
</dbReference>
<dbReference type="AlphaFoldDB" id="A0A6G1GFF9"/>
<evidence type="ECO:0000256" key="5">
    <source>
        <dbReference type="PROSITE-ProRule" id="PRU00376"/>
    </source>
</evidence>
<evidence type="ECO:0000259" key="7">
    <source>
        <dbReference type="PROSITE" id="PS51037"/>
    </source>
</evidence>
<evidence type="ECO:0000256" key="6">
    <source>
        <dbReference type="SAM" id="Coils"/>
    </source>
</evidence>
<dbReference type="InterPro" id="IPR005033">
    <property type="entry name" value="YEATS"/>
</dbReference>